<sequence length="149" mass="15620">MKSHNFVRATFVAAASLTVLLHVVGCSNPGTTTPSNGTGSRIAETDSRSNEYEDGTFTERGIYGGAPSYMTITVTLSDDTISDVAVEPMPENNDTSRGYQERFAAAVPEAVIGKSLDEAEVGVLAGASGCADGFNDAIAKIREQARVPE</sequence>
<accession>A0A401N085</accession>
<reference evidence="1 2" key="1">
    <citation type="submission" date="2020-12" db="EMBL/GenBank/DDBJ databases">
        <title>Draft genome sequence of furan degrading bacterial strain FUR100.</title>
        <authorList>
            <person name="Woiski C."/>
        </authorList>
    </citation>
    <scope>NUCLEOTIDE SEQUENCE [LARGE SCALE GENOMIC DNA]</scope>
    <source>
        <strain evidence="1 2">FUR100</strain>
    </source>
</reference>
<dbReference type="AlphaFoldDB" id="A0A401N085"/>
<protein>
    <submittedName>
        <fullName evidence="1">Uncharacterized protein</fullName>
    </submittedName>
</protein>
<proteinExistence type="predicted"/>
<organism evidence="1 2">
    <name type="scientific">Rhodococcus erythropolis</name>
    <name type="common">Arthrobacter picolinophilus</name>
    <dbReference type="NCBI Taxonomy" id="1833"/>
    <lineage>
        <taxon>Bacteria</taxon>
        <taxon>Bacillati</taxon>
        <taxon>Actinomycetota</taxon>
        <taxon>Actinomycetes</taxon>
        <taxon>Mycobacteriales</taxon>
        <taxon>Nocardiaceae</taxon>
        <taxon>Rhodococcus</taxon>
        <taxon>Rhodococcus erythropolis group</taxon>
    </lineage>
</organism>
<dbReference type="OMA" id="CGESKAT"/>
<dbReference type="RefSeq" id="WP_020906177.1">
    <property type="nucleotide sequence ID" value="NZ_BHXB01000001.1"/>
</dbReference>
<comment type="caution">
    <text evidence="1">The sequence shown here is derived from an EMBL/GenBank/DDBJ whole genome shotgun (WGS) entry which is preliminary data.</text>
</comment>
<dbReference type="Proteomes" id="UP000627573">
    <property type="component" value="Unassembled WGS sequence"/>
</dbReference>
<name>A0A401N085_RHOER</name>
<gene>
    <name evidence="1" type="ORF">I3517_14365</name>
</gene>
<evidence type="ECO:0000313" key="1">
    <source>
        <dbReference type="EMBL" id="MBH5143794.1"/>
    </source>
</evidence>
<dbReference type="EMBL" id="JAECSB010000044">
    <property type="protein sequence ID" value="MBH5143794.1"/>
    <property type="molecule type" value="Genomic_DNA"/>
</dbReference>
<evidence type="ECO:0000313" key="2">
    <source>
        <dbReference type="Proteomes" id="UP000627573"/>
    </source>
</evidence>
<keyword evidence="2" id="KW-1185">Reference proteome</keyword>